<protein>
    <submittedName>
        <fullName evidence="2">Uncharacterized protein</fullName>
    </submittedName>
</protein>
<proteinExistence type="predicted"/>
<feature type="transmembrane region" description="Helical" evidence="1">
    <location>
        <begin position="34"/>
        <end position="54"/>
    </location>
</feature>
<keyword evidence="1" id="KW-1133">Transmembrane helix</keyword>
<accession>A0A6C0I5N1</accession>
<dbReference type="EMBL" id="MN740097">
    <property type="protein sequence ID" value="QHT87676.1"/>
    <property type="molecule type" value="Genomic_DNA"/>
</dbReference>
<keyword evidence="1" id="KW-0812">Transmembrane</keyword>
<reference evidence="2" key="1">
    <citation type="journal article" date="2020" name="Nature">
        <title>Giant virus diversity and host interactions through global metagenomics.</title>
        <authorList>
            <person name="Schulz F."/>
            <person name="Roux S."/>
            <person name="Paez-Espino D."/>
            <person name="Jungbluth S."/>
            <person name="Walsh D.A."/>
            <person name="Denef V.J."/>
            <person name="McMahon K.D."/>
            <person name="Konstantinidis K.T."/>
            <person name="Eloe-Fadrosh E.A."/>
            <person name="Kyrpides N.C."/>
            <person name="Woyke T."/>
        </authorList>
    </citation>
    <scope>NUCLEOTIDE SEQUENCE</scope>
    <source>
        <strain evidence="2">GVMAG-M-3300023184-190</strain>
    </source>
</reference>
<evidence type="ECO:0000313" key="2">
    <source>
        <dbReference type="EMBL" id="QHT87676.1"/>
    </source>
</evidence>
<evidence type="ECO:0000256" key="1">
    <source>
        <dbReference type="SAM" id="Phobius"/>
    </source>
</evidence>
<feature type="transmembrane region" description="Helical" evidence="1">
    <location>
        <begin position="66"/>
        <end position="82"/>
    </location>
</feature>
<organism evidence="2">
    <name type="scientific">viral metagenome</name>
    <dbReference type="NCBI Taxonomy" id="1070528"/>
    <lineage>
        <taxon>unclassified sequences</taxon>
        <taxon>metagenomes</taxon>
        <taxon>organismal metagenomes</taxon>
    </lineage>
</organism>
<feature type="transmembrane region" description="Helical" evidence="1">
    <location>
        <begin position="88"/>
        <end position="109"/>
    </location>
</feature>
<dbReference type="AlphaFoldDB" id="A0A6C0I5N1"/>
<sequence length="160" mass="17979">MTIGNLLPLTVIPLENRPEVCDAITLSGFGNNSVLPLGQSILGFTFAYLLWWIIKNQFTLQNLPTLIFFPLIIIFDFIWNINNTCYTFWQLSVSLVLSAGFGTLWGYIIDSTNTPNLKYFSGLKQEEVCSVPSQQTFRCNVYKNGQIISSNIGGKQVPTK</sequence>
<keyword evidence="1" id="KW-0472">Membrane</keyword>
<name>A0A6C0I5N1_9ZZZZ</name>